<dbReference type="InterPro" id="IPR007737">
    <property type="entry name" value="Mga_HTH"/>
</dbReference>
<protein>
    <recommendedName>
        <fullName evidence="1">Mga helix-turn-helix domain-containing protein</fullName>
    </recommendedName>
</protein>
<evidence type="ECO:0000313" key="2">
    <source>
        <dbReference type="EMBL" id="OUK04811.1"/>
    </source>
</evidence>
<accession>A0A252CE33</accession>
<evidence type="ECO:0000259" key="1">
    <source>
        <dbReference type="Pfam" id="PF05043"/>
    </source>
</evidence>
<proteinExistence type="predicted"/>
<organism evidence="2 3">
    <name type="scientific">Lactococcus petauri</name>
    <dbReference type="NCBI Taxonomy" id="1940789"/>
    <lineage>
        <taxon>Bacteria</taxon>
        <taxon>Bacillati</taxon>
        <taxon>Bacillota</taxon>
        <taxon>Bacilli</taxon>
        <taxon>Lactobacillales</taxon>
        <taxon>Streptococcaceae</taxon>
        <taxon>Lactococcus</taxon>
    </lineage>
</organism>
<comment type="caution">
    <text evidence="2">The sequence shown here is derived from an EMBL/GenBank/DDBJ whole genome shotgun (WGS) entry which is preliminary data.</text>
</comment>
<gene>
    <name evidence="2" type="ORF">BZZ03_03325</name>
</gene>
<name>A0A252CE33_9LACT</name>
<dbReference type="EMBL" id="MUIZ01000002">
    <property type="protein sequence ID" value="OUK04811.1"/>
    <property type="molecule type" value="Genomic_DNA"/>
</dbReference>
<feature type="domain" description="Mga helix-turn-helix" evidence="1">
    <location>
        <begin position="105"/>
        <end position="181"/>
    </location>
</feature>
<sequence>MLEDAKRGMEIGEKVMIELFTTPKEQVKIELFQYILFSRAGEFSKDLKEKLNLKNETFRRYSKELEEDIHELFGQDIKIIKKSSKIVIKMKNEMTPDYIVTRLKLNYMRKSPLYNLLSTLISKSYTSIPEIAYDLNFSEPTVYKLLTQVKEIMLPFKAEFDLANATNFSGDELGVRYFLYLTHWHLFNTLGKKPFSDAFPPEFIDINFLKRSLKIERKLSKAQEQKLLILAGVTSYRIVYFKKYVKVEKAFLEDISIFYRGHHCLNLASFNVDPEIIEKESILLSFLVRGLIFEFDDMYEKKRVVERFQNSKLSVGYEVSLFLEKFRETFSFEFSEENYVKSYYLLVLTNLYSRYIQFNVDFYRAVPIEKNYELFEKKPRYRAVKDRLNQIITYFPSSQQLNDLERKSLTALLYTIYELNAPSIPVQVYINHTSSIVNSFYIQNTLKKFFNSDLIAFCKTIPEADVIISSDPEGNFLSKDVFYFKNIFDKETWTDLIEFLSKSLYEKRFR</sequence>
<reference evidence="2 3" key="1">
    <citation type="submission" date="2017-02" db="EMBL/GenBank/DDBJ databases">
        <authorList>
            <person name="Peterson S.W."/>
        </authorList>
    </citation>
    <scope>NUCLEOTIDE SEQUENCE [LARGE SCALE GENOMIC DNA]</scope>
    <source>
        <strain evidence="2">159469</strain>
    </source>
</reference>
<dbReference type="Pfam" id="PF05043">
    <property type="entry name" value="Mga"/>
    <property type="match status" value="1"/>
</dbReference>
<dbReference type="AlphaFoldDB" id="A0A252CE33"/>
<evidence type="ECO:0000313" key="3">
    <source>
        <dbReference type="Proteomes" id="UP000194606"/>
    </source>
</evidence>
<dbReference type="Proteomes" id="UP000194606">
    <property type="component" value="Unassembled WGS sequence"/>
</dbReference>